<feature type="compositionally biased region" description="Gly residues" evidence="5">
    <location>
        <begin position="37"/>
        <end position="49"/>
    </location>
</feature>
<feature type="coiled-coil region" evidence="4">
    <location>
        <begin position="408"/>
        <end position="442"/>
    </location>
</feature>
<dbReference type="Pfam" id="PF00038">
    <property type="entry name" value="Filament"/>
    <property type="match status" value="1"/>
</dbReference>
<dbReference type="FunFam" id="1.20.5.170:FF:000002">
    <property type="entry name" value="Type I keratin KA11"/>
    <property type="match status" value="1"/>
</dbReference>
<dbReference type="FunFam" id="1.20.5.1160:FF:000002">
    <property type="entry name" value="Type I keratin 10"/>
    <property type="match status" value="1"/>
</dbReference>
<dbReference type="GeneTree" id="ENSGT00940000159382"/>
<feature type="coiled-coil region" evidence="4">
    <location>
        <begin position="146"/>
        <end position="220"/>
    </location>
</feature>
<evidence type="ECO:0000256" key="5">
    <source>
        <dbReference type="SAM" id="MobiDB-lite"/>
    </source>
</evidence>
<dbReference type="Gene3D" id="1.20.5.500">
    <property type="entry name" value="Single helix bin"/>
    <property type="match status" value="1"/>
</dbReference>
<dbReference type="SUPFAM" id="SSF64593">
    <property type="entry name" value="Intermediate filament protein, coiled coil region"/>
    <property type="match status" value="2"/>
</dbReference>
<dbReference type="PANTHER" id="PTHR23239">
    <property type="entry name" value="INTERMEDIATE FILAMENT"/>
    <property type="match status" value="1"/>
</dbReference>
<dbReference type="GO" id="GO:0045109">
    <property type="term" value="P:intermediate filament organization"/>
    <property type="evidence" value="ECO:0007669"/>
    <property type="project" value="TreeGrafter"/>
</dbReference>
<dbReference type="Gene3D" id="1.20.5.170">
    <property type="match status" value="1"/>
</dbReference>
<dbReference type="InterPro" id="IPR039008">
    <property type="entry name" value="IF_rod_dom"/>
</dbReference>
<evidence type="ECO:0000313" key="7">
    <source>
        <dbReference type="Ensembl" id="ENSLLEP00000045096.1"/>
    </source>
</evidence>
<dbReference type="SMART" id="SM01391">
    <property type="entry name" value="Filament"/>
    <property type="match status" value="1"/>
</dbReference>
<evidence type="ECO:0000256" key="4">
    <source>
        <dbReference type="SAM" id="Coils"/>
    </source>
</evidence>
<dbReference type="OrthoDB" id="2441647at2759"/>
<keyword evidence="1" id="KW-0416">Keratin</keyword>
<dbReference type="Gene3D" id="1.20.5.1160">
    <property type="entry name" value="Vasodilator-stimulated phosphoprotein"/>
    <property type="match status" value="1"/>
</dbReference>
<feature type="compositionally biased region" description="Low complexity" evidence="5">
    <location>
        <begin position="454"/>
        <end position="468"/>
    </location>
</feature>
<dbReference type="GO" id="GO:0005198">
    <property type="term" value="F:structural molecule activity"/>
    <property type="evidence" value="ECO:0007669"/>
    <property type="project" value="InterPro"/>
</dbReference>
<sequence length="509" mass="54125">MASVRYSQSLTGGPNVGSVSFRKSVQSFQSGGNRSSSGGGGGGSGSGSGGGGGGGRFGYGGGFSSGAGIVMNGSGFGFGDGQGFQSEYVGGELGGGGFGGGFGGGYGGGYGGGFGEGAGGYGGAGCGAGGGFGGGGILDNNEKHTMQNLNDRLASYLGNVKDLEADNAEYERKIREFYEKRNAGSSAAGSPDYSKYEKLIEDLKDKILNATTQNSQLILQNDNARLAADDFRLKYENELALRQSVEADINGLRRVLDELSLSRSDLEMQIENLKEELVYLKINHKEEMDSLAGGPDGQVTVEMNAAPGIDLTKILNDMREQYETMAEKNRKDIADQFNEQSKKLQQEISVGVAQVQTSNSEMTELKSTFQALQIELQSQMAMKQALEGTLAETEGRYCAQISKIQDLISSVEEHLSQLRCDMEQQRDEYNRLLDIKTRLETEIGKYHQLLEGESSSISSGGQYGGRSSAALSTGSSTDSSKKIMVKTIVEDISDGKVVSSRVKEVEKRY</sequence>
<feature type="region of interest" description="Disordered" evidence="5">
    <location>
        <begin position="454"/>
        <end position="480"/>
    </location>
</feature>
<keyword evidence="8" id="KW-1185">Reference proteome</keyword>
<keyword evidence="2" id="KW-0403">Intermediate filament</keyword>
<dbReference type="GO" id="GO:0030855">
    <property type="term" value="P:epithelial cell differentiation"/>
    <property type="evidence" value="ECO:0007669"/>
    <property type="project" value="TreeGrafter"/>
</dbReference>
<evidence type="ECO:0000313" key="8">
    <source>
        <dbReference type="Proteomes" id="UP000694569"/>
    </source>
</evidence>
<proteinExistence type="predicted"/>
<evidence type="ECO:0000256" key="2">
    <source>
        <dbReference type="ARBA" id="ARBA00022754"/>
    </source>
</evidence>
<accession>A0A8C5WKG7</accession>
<dbReference type="Ensembl" id="ENSLLET00000046893.1">
    <property type="protein sequence ID" value="ENSLLEP00000045096.1"/>
    <property type="gene ID" value="ENSLLEG00000028611.1"/>
</dbReference>
<evidence type="ECO:0000256" key="1">
    <source>
        <dbReference type="ARBA" id="ARBA00022744"/>
    </source>
</evidence>
<dbReference type="PROSITE" id="PS51842">
    <property type="entry name" value="IF_ROD_2"/>
    <property type="match status" value="1"/>
</dbReference>
<dbReference type="Proteomes" id="UP000694569">
    <property type="component" value="Unplaced"/>
</dbReference>
<dbReference type="FunFam" id="1.20.5.500:FF:000001">
    <property type="entry name" value="Type II keratin 23"/>
    <property type="match status" value="1"/>
</dbReference>
<feature type="region of interest" description="Disordered" evidence="5">
    <location>
        <begin position="1"/>
        <end position="49"/>
    </location>
</feature>
<dbReference type="AlphaFoldDB" id="A0A8C5WKG7"/>
<reference evidence="7" key="1">
    <citation type="submission" date="2025-08" db="UniProtKB">
        <authorList>
            <consortium name="Ensembl"/>
        </authorList>
    </citation>
    <scope>IDENTIFICATION</scope>
</reference>
<dbReference type="GO" id="GO:0005882">
    <property type="term" value="C:intermediate filament"/>
    <property type="evidence" value="ECO:0007669"/>
    <property type="project" value="UniProtKB-KW"/>
</dbReference>
<organism evidence="7 8">
    <name type="scientific">Leptobrachium leishanense</name>
    <name type="common">Leishan spiny toad</name>
    <dbReference type="NCBI Taxonomy" id="445787"/>
    <lineage>
        <taxon>Eukaryota</taxon>
        <taxon>Metazoa</taxon>
        <taxon>Chordata</taxon>
        <taxon>Craniata</taxon>
        <taxon>Vertebrata</taxon>
        <taxon>Euteleostomi</taxon>
        <taxon>Amphibia</taxon>
        <taxon>Batrachia</taxon>
        <taxon>Anura</taxon>
        <taxon>Pelobatoidea</taxon>
        <taxon>Megophryidae</taxon>
        <taxon>Leptobrachium</taxon>
    </lineage>
</organism>
<keyword evidence="3 4" id="KW-0175">Coiled coil</keyword>
<dbReference type="InterPro" id="IPR002957">
    <property type="entry name" value="Keratin_I"/>
</dbReference>
<evidence type="ECO:0000256" key="3">
    <source>
        <dbReference type="ARBA" id="ARBA00023054"/>
    </source>
</evidence>
<protein>
    <recommendedName>
        <fullName evidence="6">IF rod domain-containing protein</fullName>
    </recommendedName>
</protein>
<reference evidence="7" key="2">
    <citation type="submission" date="2025-09" db="UniProtKB">
        <authorList>
            <consortium name="Ensembl"/>
        </authorList>
    </citation>
    <scope>IDENTIFICATION</scope>
</reference>
<feature type="compositionally biased region" description="Polar residues" evidence="5">
    <location>
        <begin position="469"/>
        <end position="478"/>
    </location>
</feature>
<feature type="coiled-coil region" evidence="4">
    <location>
        <begin position="249"/>
        <end position="283"/>
    </location>
</feature>
<name>A0A8C5WKG7_9ANUR</name>
<dbReference type="PANTHER" id="PTHR23239:SF180">
    <property type="entry name" value="KERATIN, TYPE I CYTOSKELETAL 17"/>
    <property type="match status" value="1"/>
</dbReference>
<evidence type="ECO:0000259" key="6">
    <source>
        <dbReference type="PROSITE" id="PS51842"/>
    </source>
</evidence>
<feature type="domain" description="IF rod" evidence="6">
    <location>
        <begin position="142"/>
        <end position="457"/>
    </location>
</feature>
<feature type="compositionally biased region" description="Polar residues" evidence="5">
    <location>
        <begin position="1"/>
        <end position="29"/>
    </location>
</feature>
<dbReference type="PRINTS" id="PR01248">
    <property type="entry name" value="TYPE1KERATIN"/>
</dbReference>